<dbReference type="SUPFAM" id="SSF51045">
    <property type="entry name" value="WW domain"/>
    <property type="match status" value="1"/>
</dbReference>
<dbReference type="Proteomes" id="UP001152049">
    <property type="component" value="Unassembled WGS sequence"/>
</dbReference>
<dbReference type="CDD" id="cd00201">
    <property type="entry name" value="WW"/>
    <property type="match status" value="1"/>
</dbReference>
<accession>A0A9W8RYZ7</accession>
<feature type="region of interest" description="Disordered" evidence="1">
    <location>
        <begin position="1"/>
        <end position="118"/>
    </location>
</feature>
<feature type="compositionally biased region" description="Polar residues" evidence="1">
    <location>
        <begin position="1"/>
        <end position="10"/>
    </location>
</feature>
<reference evidence="3" key="1">
    <citation type="submission" date="2022-09" db="EMBL/GenBank/DDBJ databases">
        <title>Fusarium specimens isolated from Avocado Roots.</title>
        <authorList>
            <person name="Stajich J."/>
            <person name="Roper C."/>
            <person name="Heimlech-Rivalta G."/>
        </authorList>
    </citation>
    <scope>NUCLEOTIDE SEQUENCE</scope>
    <source>
        <strain evidence="3">CF00136</strain>
    </source>
</reference>
<comment type="caution">
    <text evidence="3">The sequence shown here is derived from an EMBL/GenBank/DDBJ whole genome shotgun (WGS) entry which is preliminary data.</text>
</comment>
<dbReference type="Pfam" id="PF00397">
    <property type="entry name" value="WW"/>
    <property type="match status" value="1"/>
</dbReference>
<evidence type="ECO:0000313" key="3">
    <source>
        <dbReference type="EMBL" id="KAJ4258713.1"/>
    </source>
</evidence>
<dbReference type="EMBL" id="JAOQAZ010000015">
    <property type="protein sequence ID" value="KAJ4258713.1"/>
    <property type="molecule type" value="Genomic_DNA"/>
</dbReference>
<evidence type="ECO:0000256" key="1">
    <source>
        <dbReference type="SAM" id="MobiDB-lite"/>
    </source>
</evidence>
<dbReference type="InterPro" id="IPR036020">
    <property type="entry name" value="WW_dom_sf"/>
</dbReference>
<dbReference type="SMART" id="SM00456">
    <property type="entry name" value="WW"/>
    <property type="match status" value="1"/>
</dbReference>
<dbReference type="InterPro" id="IPR001202">
    <property type="entry name" value="WW_dom"/>
</dbReference>
<feature type="compositionally biased region" description="Pro residues" evidence="1">
    <location>
        <begin position="88"/>
        <end position="99"/>
    </location>
</feature>
<feature type="region of interest" description="Disordered" evidence="1">
    <location>
        <begin position="245"/>
        <end position="285"/>
    </location>
</feature>
<feature type="compositionally biased region" description="Low complexity" evidence="1">
    <location>
        <begin position="251"/>
        <end position="266"/>
    </location>
</feature>
<dbReference type="PROSITE" id="PS50020">
    <property type="entry name" value="WW_DOMAIN_2"/>
    <property type="match status" value="1"/>
</dbReference>
<dbReference type="PROSITE" id="PS01159">
    <property type="entry name" value="WW_DOMAIN_1"/>
    <property type="match status" value="1"/>
</dbReference>
<evidence type="ECO:0000259" key="2">
    <source>
        <dbReference type="PROSITE" id="PS50020"/>
    </source>
</evidence>
<protein>
    <recommendedName>
        <fullName evidence="2">WW domain-containing protein</fullName>
    </recommendedName>
</protein>
<dbReference type="AlphaFoldDB" id="A0A9W8RYZ7"/>
<keyword evidence="4" id="KW-1185">Reference proteome</keyword>
<feature type="compositionally biased region" description="Basic and acidic residues" evidence="1">
    <location>
        <begin position="22"/>
        <end position="32"/>
    </location>
</feature>
<proteinExistence type="predicted"/>
<evidence type="ECO:0000313" key="4">
    <source>
        <dbReference type="Proteomes" id="UP001152049"/>
    </source>
</evidence>
<name>A0A9W8RYZ7_9HYPO</name>
<organism evidence="3 4">
    <name type="scientific">Fusarium torreyae</name>
    <dbReference type="NCBI Taxonomy" id="1237075"/>
    <lineage>
        <taxon>Eukaryota</taxon>
        <taxon>Fungi</taxon>
        <taxon>Dikarya</taxon>
        <taxon>Ascomycota</taxon>
        <taxon>Pezizomycotina</taxon>
        <taxon>Sordariomycetes</taxon>
        <taxon>Hypocreomycetidae</taxon>
        <taxon>Hypocreales</taxon>
        <taxon>Nectriaceae</taxon>
        <taxon>Fusarium</taxon>
    </lineage>
</organism>
<feature type="domain" description="WW" evidence="2">
    <location>
        <begin position="218"/>
        <end position="251"/>
    </location>
</feature>
<feature type="compositionally biased region" description="Basic and acidic residues" evidence="1">
    <location>
        <begin position="273"/>
        <end position="285"/>
    </location>
</feature>
<feature type="compositionally biased region" description="Pro residues" evidence="1">
    <location>
        <begin position="205"/>
        <end position="221"/>
    </location>
</feature>
<gene>
    <name evidence="3" type="ORF">NW762_007797</name>
</gene>
<feature type="compositionally biased region" description="Polar residues" evidence="1">
    <location>
        <begin position="178"/>
        <end position="188"/>
    </location>
</feature>
<feature type="region of interest" description="Disordered" evidence="1">
    <location>
        <begin position="167"/>
        <end position="225"/>
    </location>
</feature>
<dbReference type="Gene3D" id="2.20.70.10">
    <property type="match status" value="1"/>
</dbReference>
<sequence>MNPHRPSSANPPGYGEVQDLGHLTEGDGRDPRWLTCTLCGIPVRAPGRDHAPCPYTSDSTNDSSIPDAADIEPSSPQQALAVASTMAPVPPDGSLPQPHPHGELRMQPTPQHPAPQDMARSLLGSIFSGEPRTQYHTPQQLTSWDVALSILGQILPRGQAIAQYRPPVPETRFPAPQQPTTRSSSTEPTIPAPVHLGPQFRHTQPAPPPDPYVAPPRPTLPPGWNHYLDAHQRRYYVHELTGASQWELPRGAPNFNASSAAANGPPETTKSTEGAEPKDTDGDKA</sequence>